<reference evidence="1 2" key="1">
    <citation type="submission" date="2020-04" db="EMBL/GenBank/DDBJ databases">
        <title>Draft Genome Sequence of Streptomyces morookaense DSM 40503, an 8-azaguanine-producing strain.</title>
        <authorList>
            <person name="Qi J."/>
            <person name="Gao J.-M."/>
        </authorList>
    </citation>
    <scope>NUCLEOTIDE SEQUENCE [LARGE SCALE GENOMIC DNA]</scope>
    <source>
        <strain evidence="1 2">DSM 40503</strain>
    </source>
</reference>
<organism evidence="1 2">
    <name type="scientific">Streptomyces morookaense</name>
    <name type="common">Streptoverticillium morookaense</name>
    <dbReference type="NCBI Taxonomy" id="1970"/>
    <lineage>
        <taxon>Bacteria</taxon>
        <taxon>Bacillati</taxon>
        <taxon>Actinomycetota</taxon>
        <taxon>Actinomycetes</taxon>
        <taxon>Kitasatosporales</taxon>
        <taxon>Streptomycetaceae</taxon>
        <taxon>Streptomyces</taxon>
    </lineage>
</organism>
<dbReference type="EMBL" id="JABBXF010000029">
    <property type="protein sequence ID" value="NVK78797.1"/>
    <property type="molecule type" value="Genomic_DNA"/>
</dbReference>
<accession>A0A7Y7E7Z8</accession>
<proteinExistence type="predicted"/>
<protein>
    <submittedName>
        <fullName evidence="1">Uncharacterized protein</fullName>
    </submittedName>
</protein>
<keyword evidence="2" id="KW-1185">Reference proteome</keyword>
<comment type="caution">
    <text evidence="1">The sequence shown here is derived from an EMBL/GenBank/DDBJ whole genome shotgun (WGS) entry which is preliminary data.</text>
</comment>
<dbReference type="Pfam" id="PF19458">
    <property type="entry name" value="DUF5995"/>
    <property type="match status" value="1"/>
</dbReference>
<gene>
    <name evidence="1" type="ORF">HG542_14100</name>
</gene>
<sequence>MLAGRGRPAADCAGELEHAFGTLRDRFGCDHRAPFAAVYVWVQSTLRRTVQERPGFFADPAWVARDLNARFAGLYLRALRADQDGRPVPEAWRIAFAAARNGQTDAGQDVLLAVNAHIQRDEPYALAGSGLTRPDGTSRKPDHDRLQSVLDRAYGPAVQDVARRYDPLVATADDRWNPVAGLSAHELFVMWRQNAWYYARGLAGARSAAEYREVPRTIEANAAAWGGLLAAVQVPGYRVVRGGYCRGGWGTAA</sequence>
<dbReference type="RefSeq" id="WP_171081246.1">
    <property type="nucleotide sequence ID" value="NZ_BNBU01000006.1"/>
</dbReference>
<name>A0A7Y7E7Z8_STRMO</name>
<dbReference type="AlphaFoldDB" id="A0A7Y7E7Z8"/>
<dbReference type="Proteomes" id="UP000587462">
    <property type="component" value="Unassembled WGS sequence"/>
</dbReference>
<evidence type="ECO:0000313" key="2">
    <source>
        <dbReference type="Proteomes" id="UP000587462"/>
    </source>
</evidence>
<evidence type="ECO:0000313" key="1">
    <source>
        <dbReference type="EMBL" id="NVK78797.1"/>
    </source>
</evidence>
<dbReference type="InterPro" id="IPR046037">
    <property type="entry name" value="DUF5995"/>
</dbReference>